<evidence type="ECO:0000313" key="3">
    <source>
        <dbReference type="Proteomes" id="UP000094243"/>
    </source>
</evidence>
<feature type="transmembrane region" description="Helical" evidence="1">
    <location>
        <begin position="55"/>
        <end position="76"/>
    </location>
</feature>
<evidence type="ECO:0000313" key="2">
    <source>
        <dbReference type="EMBL" id="ODQ85649.1"/>
    </source>
</evidence>
<name>A0A1E3R759_9MYCO</name>
<gene>
    <name evidence="2" type="ORF">BHQ17_22465</name>
</gene>
<dbReference type="AlphaFoldDB" id="A0A1E3R759"/>
<dbReference type="InterPro" id="IPR049606">
    <property type="entry name" value="UsfY-like"/>
</dbReference>
<dbReference type="Proteomes" id="UP000094243">
    <property type="component" value="Unassembled WGS sequence"/>
</dbReference>
<accession>A0A1E3R759</accession>
<dbReference type="EMBL" id="MIGZ01000172">
    <property type="protein sequence ID" value="ODQ85649.1"/>
    <property type="molecule type" value="Genomic_DNA"/>
</dbReference>
<keyword evidence="1" id="KW-0472">Membrane</keyword>
<keyword evidence="1" id="KW-1133">Transmembrane helix</keyword>
<evidence type="ECO:0008006" key="4">
    <source>
        <dbReference type="Google" id="ProtNLM"/>
    </source>
</evidence>
<reference evidence="3" key="1">
    <citation type="submission" date="2016-09" db="EMBL/GenBank/DDBJ databases">
        <authorList>
            <person name="Greninger A.L."/>
            <person name="Jerome K.R."/>
            <person name="Mcnair B."/>
            <person name="Wallis C."/>
            <person name="Fang F."/>
        </authorList>
    </citation>
    <scope>NUCLEOTIDE SEQUENCE [LARGE SCALE GENOMIC DNA]</scope>
    <source>
        <strain evidence="3">M7</strain>
    </source>
</reference>
<keyword evidence="1" id="KW-0812">Transmembrane</keyword>
<comment type="caution">
    <text evidence="2">The sequence shown here is derived from an EMBL/GenBank/DDBJ whole genome shotgun (WGS) entry which is preliminary data.</text>
</comment>
<evidence type="ECO:0000256" key="1">
    <source>
        <dbReference type="SAM" id="Phobius"/>
    </source>
</evidence>
<feature type="transmembrane region" description="Helical" evidence="1">
    <location>
        <begin position="25"/>
        <end position="49"/>
    </location>
</feature>
<keyword evidence="3" id="KW-1185">Reference proteome</keyword>
<organism evidence="2 3">
    <name type="scientific">Mycolicibacterium holsaticum</name>
    <dbReference type="NCBI Taxonomy" id="152142"/>
    <lineage>
        <taxon>Bacteria</taxon>
        <taxon>Bacillati</taxon>
        <taxon>Actinomycetota</taxon>
        <taxon>Actinomycetes</taxon>
        <taxon>Mycobacteriales</taxon>
        <taxon>Mycobacteriaceae</taxon>
        <taxon>Mycolicibacterium</taxon>
    </lineage>
</organism>
<sequence>MGNTRDPIDHFRTTNQYAGEQFIDVYSWPGVVSIVLGTISLISCVAAAAYGRHEWIPTAGIVGLLAITGGIVWLVIEHRRVLRIERHWLATRSDDLGSRSSGRHR</sequence>
<protein>
    <recommendedName>
        <fullName evidence="4">UsfY protein</fullName>
    </recommendedName>
</protein>
<dbReference type="NCBIfam" id="NF041247">
    <property type="entry name" value="UsfY"/>
    <property type="match status" value="1"/>
</dbReference>
<proteinExistence type="predicted"/>